<dbReference type="OrthoDB" id="5396104at2759"/>
<feature type="compositionally biased region" description="Basic residues" evidence="1">
    <location>
        <begin position="164"/>
        <end position="185"/>
    </location>
</feature>
<evidence type="ECO:0000256" key="1">
    <source>
        <dbReference type="SAM" id="MobiDB-lite"/>
    </source>
</evidence>
<dbReference type="Proteomes" id="UP000266272">
    <property type="component" value="Unassembled WGS sequence"/>
</dbReference>
<proteinExistence type="predicted"/>
<reference evidence="2 3" key="1">
    <citation type="journal article" date="2018" name="PLoS Pathog.">
        <title>Evolution of structural diversity of trichothecenes, a family of toxins produced by plant pathogenic and entomopathogenic fungi.</title>
        <authorList>
            <person name="Proctor R.H."/>
            <person name="McCormick S.P."/>
            <person name="Kim H.S."/>
            <person name="Cardoza R.E."/>
            <person name="Stanley A.M."/>
            <person name="Lindo L."/>
            <person name="Kelly A."/>
            <person name="Brown D.W."/>
            <person name="Lee T."/>
            <person name="Vaughan M.M."/>
            <person name="Alexander N.J."/>
            <person name="Busman M."/>
            <person name="Gutierrez S."/>
        </authorList>
    </citation>
    <scope>NUCLEOTIDE SEQUENCE [LARGE SCALE GENOMIC DNA]</scope>
    <source>
        <strain evidence="2 3">IBT 40837</strain>
    </source>
</reference>
<gene>
    <name evidence="2" type="ORF">TARUN_7733</name>
</gene>
<organism evidence="2 3">
    <name type="scientific">Trichoderma arundinaceum</name>
    <dbReference type="NCBI Taxonomy" id="490622"/>
    <lineage>
        <taxon>Eukaryota</taxon>
        <taxon>Fungi</taxon>
        <taxon>Dikarya</taxon>
        <taxon>Ascomycota</taxon>
        <taxon>Pezizomycotina</taxon>
        <taxon>Sordariomycetes</taxon>
        <taxon>Hypocreomycetidae</taxon>
        <taxon>Hypocreales</taxon>
        <taxon>Hypocreaceae</taxon>
        <taxon>Trichoderma</taxon>
    </lineage>
</organism>
<feature type="compositionally biased region" description="Polar residues" evidence="1">
    <location>
        <begin position="186"/>
        <end position="200"/>
    </location>
</feature>
<sequence>MAETSPSSPHFSKLSSTPPCSPRAWTWKCHQCHRRYPLSCTRRCLYCSHTLCFSHEGSKKKKASSCDTEFDFAGWKAYYEWRRELQEHNPPSKEAQANGTPDTSEEEGAEQCLKRDQRPGWLNMMLENKYDCTIDCIYPSECFHKLRELAEPISRLSSAPSSPKTRRGKETKKHKKHKSRRRRFQKQPSRLNPEWQAQKTSYDRGG</sequence>
<dbReference type="STRING" id="490622.A0A395NEZ4"/>
<feature type="region of interest" description="Disordered" evidence="1">
    <location>
        <begin position="87"/>
        <end position="112"/>
    </location>
</feature>
<keyword evidence="3" id="KW-1185">Reference proteome</keyword>
<feature type="compositionally biased region" description="Low complexity" evidence="1">
    <location>
        <begin position="1"/>
        <end position="18"/>
    </location>
</feature>
<feature type="region of interest" description="Disordered" evidence="1">
    <location>
        <begin position="1"/>
        <end position="21"/>
    </location>
</feature>
<accession>A0A395NEZ4</accession>
<dbReference type="EMBL" id="PXOA01000529">
    <property type="protein sequence ID" value="RFU74519.1"/>
    <property type="molecule type" value="Genomic_DNA"/>
</dbReference>
<name>A0A395NEZ4_TRIAR</name>
<evidence type="ECO:0000313" key="2">
    <source>
        <dbReference type="EMBL" id="RFU74519.1"/>
    </source>
</evidence>
<protein>
    <submittedName>
        <fullName evidence="2">Uncharacterized protein</fullName>
    </submittedName>
</protein>
<feature type="region of interest" description="Disordered" evidence="1">
    <location>
        <begin position="154"/>
        <end position="206"/>
    </location>
</feature>
<evidence type="ECO:0000313" key="3">
    <source>
        <dbReference type="Proteomes" id="UP000266272"/>
    </source>
</evidence>
<comment type="caution">
    <text evidence="2">The sequence shown here is derived from an EMBL/GenBank/DDBJ whole genome shotgun (WGS) entry which is preliminary data.</text>
</comment>
<dbReference type="AlphaFoldDB" id="A0A395NEZ4"/>